<evidence type="ECO:0000313" key="4">
    <source>
        <dbReference type="Proteomes" id="UP000235388"/>
    </source>
</evidence>
<evidence type="ECO:0000313" key="3">
    <source>
        <dbReference type="EMBL" id="PLW35446.1"/>
    </source>
</evidence>
<accession>A0A2N5SG23</accession>
<evidence type="ECO:0000313" key="2">
    <source>
        <dbReference type="EMBL" id="PLW12191.1"/>
    </source>
</evidence>
<proteinExistence type="predicted"/>
<keyword evidence="4" id="KW-1185">Reference proteome</keyword>
<dbReference type="STRING" id="200324.A0A2N5SG23"/>
<dbReference type="EMBL" id="PGCJ01000257">
    <property type="protein sequence ID" value="PLW35446.1"/>
    <property type="molecule type" value="Genomic_DNA"/>
</dbReference>
<comment type="caution">
    <text evidence="2">The sequence shown here is derived from an EMBL/GenBank/DDBJ whole genome shotgun (WGS) entry which is preliminary data.</text>
</comment>
<dbReference type="PANTHER" id="PTHR28052:SF1">
    <property type="entry name" value="UPF0545 PROTEIN C22ORF39"/>
    <property type="match status" value="1"/>
</dbReference>
<dbReference type="EMBL" id="PGCJ01000990">
    <property type="protein sequence ID" value="PLW12191.1"/>
    <property type="molecule type" value="Genomic_DNA"/>
</dbReference>
<protein>
    <submittedName>
        <fullName evidence="2">Uncharacterized protein</fullName>
    </submittedName>
</protein>
<dbReference type="InterPro" id="IPR021475">
    <property type="entry name" value="Pants/Emi1-like"/>
</dbReference>
<reference evidence="2 4" key="1">
    <citation type="submission" date="2017-11" db="EMBL/GenBank/DDBJ databases">
        <title>De novo assembly and phasing of dikaryotic genomes from two isolates of Puccinia coronata f. sp. avenae, the causal agent of oat crown rust.</title>
        <authorList>
            <person name="Miller M.E."/>
            <person name="Zhang Y."/>
            <person name="Omidvar V."/>
            <person name="Sperschneider J."/>
            <person name="Schwessinger B."/>
            <person name="Raley C."/>
            <person name="Palmer J.M."/>
            <person name="Garnica D."/>
            <person name="Upadhyaya N."/>
            <person name="Rathjen J."/>
            <person name="Taylor J.M."/>
            <person name="Park R.F."/>
            <person name="Dodds P.N."/>
            <person name="Hirsch C.D."/>
            <person name="Kianian S.F."/>
            <person name="Figueroa M."/>
        </authorList>
    </citation>
    <scope>NUCLEOTIDE SEQUENCE [LARGE SCALE GENOMIC DNA]</scope>
    <source>
        <strain evidence="2">12NC29</strain>
    </source>
</reference>
<evidence type="ECO:0000256" key="1">
    <source>
        <dbReference type="SAM" id="MobiDB-lite"/>
    </source>
</evidence>
<dbReference type="OrthoDB" id="2017405at2759"/>
<feature type="compositionally biased region" description="Basic and acidic residues" evidence="1">
    <location>
        <begin position="11"/>
        <end position="51"/>
    </location>
</feature>
<dbReference type="AlphaFoldDB" id="A0A2N5SG23"/>
<feature type="compositionally biased region" description="Polar residues" evidence="1">
    <location>
        <begin position="1"/>
        <end position="10"/>
    </location>
</feature>
<dbReference type="Pfam" id="PF11326">
    <property type="entry name" value="PANTS-like"/>
    <property type="match status" value="1"/>
</dbReference>
<name>A0A2N5SG23_9BASI</name>
<organism evidence="2 4">
    <name type="scientific">Puccinia coronata f. sp. avenae</name>
    <dbReference type="NCBI Taxonomy" id="200324"/>
    <lineage>
        <taxon>Eukaryota</taxon>
        <taxon>Fungi</taxon>
        <taxon>Dikarya</taxon>
        <taxon>Basidiomycota</taxon>
        <taxon>Pucciniomycotina</taxon>
        <taxon>Pucciniomycetes</taxon>
        <taxon>Pucciniales</taxon>
        <taxon>Pucciniaceae</taxon>
        <taxon>Puccinia</taxon>
    </lineage>
</organism>
<dbReference type="PANTHER" id="PTHR28052">
    <property type="entry name" value="UPF0545 PROTEIN C22ORF39"/>
    <property type="match status" value="1"/>
</dbReference>
<dbReference type="Proteomes" id="UP000235388">
    <property type="component" value="Unassembled WGS sequence"/>
</dbReference>
<feature type="region of interest" description="Disordered" evidence="1">
    <location>
        <begin position="1"/>
        <end position="51"/>
    </location>
</feature>
<sequence>MWWNKSSSISLKEHEPTEAVRSSKDERSHEPGTAVAEHEEPQPRRTKEVEEKIQQEVKFQRTNSQISGNEPLSCMKTFDKLLGCYSVSNQIKSIYRFGNLDYELCNHSFADLKFCLNLKYKFDNSDPLNDPQSYQWNLRKAEKVFDRPNSQDIWDARNIEPVESHLFK</sequence>
<gene>
    <name evidence="3" type="ORF">PCANC_14681</name>
    <name evidence="2" type="ORF">PCANC_17009</name>
</gene>